<dbReference type="Proteomes" id="UP000263900">
    <property type="component" value="Chromosome"/>
</dbReference>
<name>A0A3B7MLL7_9BACT</name>
<keyword evidence="1" id="KW-0812">Transmembrane</keyword>
<evidence type="ECO:0000256" key="1">
    <source>
        <dbReference type="SAM" id="Phobius"/>
    </source>
</evidence>
<dbReference type="InterPro" id="IPR021354">
    <property type="entry name" value="DUF2975"/>
</dbReference>
<sequence length="180" mass="20608">MQITITTRQILTVLYIISWIIFIGVCIDAGSFFFNAVYSLVFNKYAADYFHLSALYQYDQGHFAVQLLLMGIQGVLKAIMFYLIVKILKDKKLDMAQPFNKEMGRFIFSMSFLALGIGVFTHWGMKYAQWLAKQGVQMPDTQQLRLGGADVWLFMGVILLVIAHIFKRGIEIQSENDLTV</sequence>
<protein>
    <submittedName>
        <fullName evidence="2">DUF2975 domain-containing protein</fullName>
    </submittedName>
</protein>
<dbReference type="RefSeq" id="WP_119050080.1">
    <property type="nucleotide sequence ID" value="NZ_CP032157.1"/>
</dbReference>
<evidence type="ECO:0000313" key="2">
    <source>
        <dbReference type="EMBL" id="AXY74193.1"/>
    </source>
</evidence>
<feature type="transmembrane region" description="Helical" evidence="1">
    <location>
        <begin position="12"/>
        <end position="41"/>
    </location>
</feature>
<keyword evidence="1" id="KW-0472">Membrane</keyword>
<dbReference type="KEGG" id="pseg:D3H65_09495"/>
<organism evidence="2 3">
    <name type="scientific">Paraflavitalea soli</name>
    <dbReference type="NCBI Taxonomy" id="2315862"/>
    <lineage>
        <taxon>Bacteria</taxon>
        <taxon>Pseudomonadati</taxon>
        <taxon>Bacteroidota</taxon>
        <taxon>Chitinophagia</taxon>
        <taxon>Chitinophagales</taxon>
        <taxon>Chitinophagaceae</taxon>
        <taxon>Paraflavitalea</taxon>
    </lineage>
</organism>
<keyword evidence="1" id="KW-1133">Transmembrane helix</keyword>
<keyword evidence="3" id="KW-1185">Reference proteome</keyword>
<gene>
    <name evidence="2" type="ORF">D3H65_09495</name>
</gene>
<evidence type="ECO:0000313" key="3">
    <source>
        <dbReference type="Proteomes" id="UP000263900"/>
    </source>
</evidence>
<dbReference type="EMBL" id="CP032157">
    <property type="protein sequence ID" value="AXY74193.1"/>
    <property type="molecule type" value="Genomic_DNA"/>
</dbReference>
<feature type="transmembrane region" description="Helical" evidence="1">
    <location>
        <begin position="145"/>
        <end position="166"/>
    </location>
</feature>
<feature type="transmembrane region" description="Helical" evidence="1">
    <location>
        <begin position="106"/>
        <end position="125"/>
    </location>
</feature>
<feature type="transmembrane region" description="Helical" evidence="1">
    <location>
        <begin position="61"/>
        <end position="85"/>
    </location>
</feature>
<proteinExistence type="predicted"/>
<dbReference type="OrthoDB" id="672524at2"/>
<dbReference type="AlphaFoldDB" id="A0A3B7MLL7"/>
<accession>A0A3B7MLL7</accession>
<dbReference type="Pfam" id="PF11188">
    <property type="entry name" value="DUF2975"/>
    <property type="match status" value="1"/>
</dbReference>
<reference evidence="2 3" key="1">
    <citation type="submission" date="2018-09" db="EMBL/GenBank/DDBJ databases">
        <title>Genome sequencing of strain 6GH32-13.</title>
        <authorList>
            <person name="Weon H.-Y."/>
            <person name="Heo J."/>
            <person name="Kwon S.-W."/>
        </authorList>
    </citation>
    <scope>NUCLEOTIDE SEQUENCE [LARGE SCALE GENOMIC DNA]</scope>
    <source>
        <strain evidence="2 3">5GH32-13</strain>
    </source>
</reference>